<evidence type="ECO:0000256" key="1">
    <source>
        <dbReference type="ARBA" id="ARBA00004141"/>
    </source>
</evidence>
<keyword evidence="7" id="KW-1185">Reference proteome</keyword>
<keyword evidence="2 5" id="KW-0812">Transmembrane</keyword>
<dbReference type="CDD" id="cd03682">
    <property type="entry name" value="ClC_sycA_like"/>
    <property type="match status" value="1"/>
</dbReference>
<evidence type="ECO:0000313" key="6">
    <source>
        <dbReference type="EMBL" id="OBV41396.1"/>
    </source>
</evidence>
<evidence type="ECO:0000256" key="5">
    <source>
        <dbReference type="SAM" id="Phobius"/>
    </source>
</evidence>
<dbReference type="PRINTS" id="PR00762">
    <property type="entry name" value="CLCHANNEL"/>
</dbReference>
<protein>
    <submittedName>
        <fullName evidence="6">H+/Cl-antiporter ClcA</fullName>
    </submittedName>
</protein>
<feature type="transmembrane region" description="Helical" evidence="5">
    <location>
        <begin position="174"/>
        <end position="196"/>
    </location>
</feature>
<dbReference type="PATRIC" id="fig|1747903.4.peg.5076"/>
<comment type="subcellular location">
    <subcellularLocation>
        <location evidence="1">Membrane</location>
        <topology evidence="1">Multi-pass membrane protein</topology>
    </subcellularLocation>
</comment>
<accession>A0A1A7C672</accession>
<dbReference type="OrthoDB" id="9767361at2"/>
<dbReference type="SUPFAM" id="SSF81340">
    <property type="entry name" value="Clc chloride channel"/>
    <property type="match status" value="1"/>
</dbReference>
<feature type="transmembrane region" description="Helical" evidence="5">
    <location>
        <begin position="251"/>
        <end position="272"/>
    </location>
</feature>
<keyword evidence="4 5" id="KW-0472">Membrane</keyword>
<organism evidence="6 7">
    <name type="scientific">Janthinobacterium psychrotolerans</name>
    <dbReference type="NCBI Taxonomy" id="1747903"/>
    <lineage>
        <taxon>Bacteria</taxon>
        <taxon>Pseudomonadati</taxon>
        <taxon>Pseudomonadota</taxon>
        <taxon>Betaproteobacteria</taxon>
        <taxon>Burkholderiales</taxon>
        <taxon>Oxalobacteraceae</taxon>
        <taxon>Janthinobacterium</taxon>
    </lineage>
</organism>
<keyword evidence="3 5" id="KW-1133">Transmembrane helix</keyword>
<dbReference type="GO" id="GO:0016020">
    <property type="term" value="C:membrane"/>
    <property type="evidence" value="ECO:0007669"/>
    <property type="project" value="UniProtKB-SubCell"/>
</dbReference>
<dbReference type="InterPro" id="IPR014743">
    <property type="entry name" value="Cl-channel_core"/>
</dbReference>
<evidence type="ECO:0000313" key="7">
    <source>
        <dbReference type="Proteomes" id="UP000092713"/>
    </source>
</evidence>
<feature type="transmembrane region" description="Helical" evidence="5">
    <location>
        <begin position="203"/>
        <end position="231"/>
    </location>
</feature>
<dbReference type="PANTHER" id="PTHR43427">
    <property type="entry name" value="CHLORIDE CHANNEL PROTEIN CLC-E"/>
    <property type="match status" value="1"/>
</dbReference>
<sequence length="406" mass="42142">MAKLRLQARWLLLATLVAVLAGTASAWFLFALDWATGTRQAHAWLIWLLPVAGFATGWLYLRYGSKVEGGVNLVITEINTPDQPIPLRMAPLVLGATVVSHLFGASVGREGTAVQMGGALADQLTRCFHLDAADRRMVLMAGISAGFAAVFGTPLAGAVFGLEVLAVGRSRHAGLLPCLVAALLADQVVLLWAMLLHVHHTHYAIAALPVISAMTAWSLGAMAIAGVLFGLAARLFAGATHALALAIKRTIAYAPLRPFVGGVVVALAVWLLGSDKYIGLGIPTIVDALHLPLPAHDFLAKMAFTIVSLGSGFKGGEVTPLFFIGATLGNALAPLLHQPVGLLAAVGFVAVFAGAANTPLASTVMAMELFGPEIGAYAALACVIAYLCSGKTGIYRAQTTASAATR</sequence>
<dbReference type="InterPro" id="IPR050368">
    <property type="entry name" value="ClC-type_chloride_channel"/>
</dbReference>
<evidence type="ECO:0000256" key="3">
    <source>
        <dbReference type="ARBA" id="ARBA00022989"/>
    </source>
</evidence>
<dbReference type="PANTHER" id="PTHR43427:SF12">
    <property type="entry name" value="CHLORIDE TRANSPORTER"/>
    <property type="match status" value="1"/>
</dbReference>
<name>A0A1A7C672_9BURK</name>
<comment type="caution">
    <text evidence="6">The sequence shown here is derived from an EMBL/GenBank/DDBJ whole genome shotgun (WGS) entry which is preliminary data.</text>
</comment>
<evidence type="ECO:0000256" key="4">
    <source>
        <dbReference type="ARBA" id="ARBA00023136"/>
    </source>
</evidence>
<feature type="transmembrane region" description="Helical" evidence="5">
    <location>
        <begin position="42"/>
        <end position="61"/>
    </location>
</feature>
<dbReference type="RefSeq" id="WP_065306031.1">
    <property type="nucleotide sequence ID" value="NZ_LOCQ01000033.1"/>
</dbReference>
<dbReference type="Pfam" id="PF00654">
    <property type="entry name" value="Voltage_CLC"/>
    <property type="match status" value="1"/>
</dbReference>
<evidence type="ECO:0000256" key="2">
    <source>
        <dbReference type="ARBA" id="ARBA00022692"/>
    </source>
</evidence>
<gene>
    <name evidence="6" type="ORF">ASR47_103025</name>
</gene>
<dbReference type="GO" id="GO:0015108">
    <property type="term" value="F:chloride transmembrane transporter activity"/>
    <property type="evidence" value="ECO:0007669"/>
    <property type="project" value="InterPro"/>
</dbReference>
<dbReference type="EMBL" id="LOCQ01000033">
    <property type="protein sequence ID" value="OBV41396.1"/>
    <property type="molecule type" value="Genomic_DNA"/>
</dbReference>
<proteinExistence type="predicted"/>
<feature type="transmembrane region" description="Helical" evidence="5">
    <location>
        <begin position="340"/>
        <end position="357"/>
    </location>
</feature>
<dbReference type="AlphaFoldDB" id="A0A1A7C672"/>
<dbReference type="STRING" id="1747903.ASR47_103025"/>
<feature type="transmembrane region" description="Helical" evidence="5">
    <location>
        <begin position="138"/>
        <end position="162"/>
    </location>
</feature>
<feature type="transmembrane region" description="Helical" evidence="5">
    <location>
        <begin position="369"/>
        <end position="388"/>
    </location>
</feature>
<dbReference type="Proteomes" id="UP000092713">
    <property type="component" value="Unassembled WGS sequence"/>
</dbReference>
<dbReference type="Gene3D" id="1.10.3080.10">
    <property type="entry name" value="Clc chloride channel"/>
    <property type="match status" value="1"/>
</dbReference>
<dbReference type="InterPro" id="IPR001807">
    <property type="entry name" value="ClC"/>
</dbReference>
<reference evidence="6 7" key="1">
    <citation type="submission" date="2016-04" db="EMBL/GenBank/DDBJ databases">
        <title>Draft genome sequence of Janthinobacterium psychrotolerans sp. nov., isolated from freshwater sediments in Denmark.</title>
        <authorList>
            <person name="Gong X."/>
            <person name="Skrivergaard S."/>
            <person name="Korsgaard B.S."/>
            <person name="Schreiber L."/>
            <person name="Marshall I.P."/>
            <person name="Finster K."/>
            <person name="Schramm A."/>
        </authorList>
    </citation>
    <scope>NUCLEOTIDE SEQUENCE [LARGE SCALE GENOMIC DNA]</scope>
    <source>
        <strain evidence="6 7">S3-2</strain>
    </source>
</reference>